<dbReference type="Proteomes" id="UP000886251">
    <property type="component" value="Unassembled WGS sequence"/>
</dbReference>
<dbReference type="EMBL" id="DRKP01000076">
    <property type="protein sequence ID" value="HEB96160.1"/>
    <property type="molecule type" value="Genomic_DNA"/>
</dbReference>
<gene>
    <name evidence="1" type="ORF">ENI96_06995</name>
</gene>
<proteinExistence type="predicted"/>
<name>A0A831RK60_9GAMM</name>
<sequence>MTFESHEYRVRTEASLLDYFRRRLDRCAEQMHLAPHDDTLWYLGTLLERFGRSEQLFEYHEGRQRIQALALLYRDAYETTDQRLRCQLLQRLGDLALFIGAFFPERYARRGIRRDYFVGMGGGAYDYLSEHLPRQRHIFDELTRQFGRMIELVAKAGTRSGRLRPDEILSLYARWVETGSPTLAAQLRSLGVQLQVTGRTH</sequence>
<evidence type="ECO:0000313" key="1">
    <source>
        <dbReference type="EMBL" id="HEB96160.1"/>
    </source>
</evidence>
<organism evidence="1">
    <name type="scientific">Sedimenticola thiotaurini</name>
    <dbReference type="NCBI Taxonomy" id="1543721"/>
    <lineage>
        <taxon>Bacteria</taxon>
        <taxon>Pseudomonadati</taxon>
        <taxon>Pseudomonadota</taxon>
        <taxon>Gammaproteobacteria</taxon>
        <taxon>Chromatiales</taxon>
        <taxon>Sedimenticolaceae</taxon>
        <taxon>Sedimenticola</taxon>
    </lineage>
</organism>
<accession>A0A831RK60</accession>
<protein>
    <submittedName>
        <fullName evidence="1">Uncharacterized protein</fullName>
    </submittedName>
</protein>
<comment type="caution">
    <text evidence="1">The sequence shown here is derived from an EMBL/GenBank/DDBJ whole genome shotgun (WGS) entry which is preliminary data.</text>
</comment>
<reference evidence="1" key="1">
    <citation type="journal article" date="2020" name="mSystems">
        <title>Genome- and Community-Level Interaction Insights into Carbon Utilization and Element Cycling Functions of Hydrothermarchaeota in Hydrothermal Sediment.</title>
        <authorList>
            <person name="Zhou Z."/>
            <person name="Liu Y."/>
            <person name="Xu W."/>
            <person name="Pan J."/>
            <person name="Luo Z.H."/>
            <person name="Li M."/>
        </authorList>
    </citation>
    <scope>NUCLEOTIDE SEQUENCE [LARGE SCALE GENOMIC DNA]</scope>
    <source>
        <strain evidence="1">HyVt-443</strain>
    </source>
</reference>
<dbReference type="AlphaFoldDB" id="A0A831RK60"/>